<reference evidence="3" key="1">
    <citation type="journal article" date="2011" name="Genome Res.">
        <title>Phylogeny-wide analysis of social amoeba genomes highlights ancient origins for complex intercellular communication.</title>
        <authorList>
            <person name="Heidel A.J."/>
            <person name="Lawal H.M."/>
            <person name="Felder M."/>
            <person name="Schilde C."/>
            <person name="Helps N.R."/>
            <person name="Tunggal B."/>
            <person name="Rivero F."/>
            <person name="John U."/>
            <person name="Schleicher M."/>
            <person name="Eichinger L."/>
            <person name="Platzer M."/>
            <person name="Noegel A.A."/>
            <person name="Schaap P."/>
            <person name="Gloeckner G."/>
        </authorList>
    </citation>
    <scope>NUCLEOTIDE SEQUENCE [LARGE SCALE GENOMIC DNA]</scope>
    <source>
        <strain evidence="3">SH3</strain>
    </source>
</reference>
<feature type="transmembrane region" description="Helical" evidence="1">
    <location>
        <begin position="12"/>
        <end position="32"/>
    </location>
</feature>
<organism evidence="2 3">
    <name type="scientific">Cavenderia fasciculata</name>
    <name type="common">Slime mold</name>
    <name type="synonym">Dictyostelium fasciculatum</name>
    <dbReference type="NCBI Taxonomy" id="261658"/>
    <lineage>
        <taxon>Eukaryota</taxon>
        <taxon>Amoebozoa</taxon>
        <taxon>Evosea</taxon>
        <taxon>Eumycetozoa</taxon>
        <taxon>Dictyostelia</taxon>
        <taxon>Acytosteliales</taxon>
        <taxon>Cavenderiaceae</taxon>
        <taxon>Cavenderia</taxon>
    </lineage>
</organism>
<dbReference type="AlphaFoldDB" id="F4Q2I3"/>
<proteinExistence type="predicted"/>
<protein>
    <submittedName>
        <fullName evidence="2">Uncharacterized protein</fullName>
    </submittedName>
</protein>
<keyword evidence="3" id="KW-1185">Reference proteome</keyword>
<dbReference type="GeneID" id="14868698"/>
<keyword evidence="1" id="KW-0472">Membrane</keyword>
<dbReference type="KEGG" id="dfa:DFA_07640"/>
<gene>
    <name evidence="2" type="ORF">DFA_07640</name>
</gene>
<dbReference type="EMBL" id="GL883021">
    <property type="protein sequence ID" value="EGG16662.1"/>
    <property type="molecule type" value="Genomic_DNA"/>
</dbReference>
<keyword evidence="1" id="KW-0812">Transmembrane</keyword>
<evidence type="ECO:0000313" key="2">
    <source>
        <dbReference type="EMBL" id="EGG16662.1"/>
    </source>
</evidence>
<keyword evidence="1" id="KW-1133">Transmembrane helix</keyword>
<sequence>MPSLRANRTTIIGYNLEASSIITLVVAAVIMGQDTILCQQITIRDITCKTFGLEKADKEYLLKQELTTWRD</sequence>
<name>F4Q2I3_CACFS</name>
<evidence type="ECO:0000256" key="1">
    <source>
        <dbReference type="SAM" id="Phobius"/>
    </source>
</evidence>
<accession>F4Q2I3</accession>
<evidence type="ECO:0000313" key="3">
    <source>
        <dbReference type="Proteomes" id="UP000007797"/>
    </source>
</evidence>
<dbReference type="Proteomes" id="UP000007797">
    <property type="component" value="Unassembled WGS sequence"/>
</dbReference>
<dbReference type="RefSeq" id="XP_004355136.1">
    <property type="nucleotide sequence ID" value="XM_004355084.1"/>
</dbReference>